<evidence type="ECO:0000313" key="2">
    <source>
        <dbReference type="EMBL" id="CAB3362574.1"/>
    </source>
</evidence>
<name>A0A8S1C3T2_9INSE</name>
<dbReference type="EMBL" id="CADEPI010000009">
    <property type="protein sequence ID" value="CAB3362574.1"/>
    <property type="molecule type" value="Genomic_DNA"/>
</dbReference>
<evidence type="ECO:0000256" key="1">
    <source>
        <dbReference type="SAM" id="MobiDB-lite"/>
    </source>
</evidence>
<proteinExistence type="predicted"/>
<dbReference type="Proteomes" id="UP000494165">
    <property type="component" value="Unassembled WGS sequence"/>
</dbReference>
<dbReference type="AlphaFoldDB" id="A0A8S1C3T2"/>
<sequence length="97" mass="9730">MAAGPLSGWVVGRRLRRDRGRGGRVPSAERVAGAGAEAAGRSAGSELKQLERGYVPSHQYPEYSTAVTGQYLVQPGVGPGGAAAAAASADTAFACAS</sequence>
<accession>A0A8S1C3T2</accession>
<keyword evidence="3" id="KW-1185">Reference proteome</keyword>
<gene>
    <name evidence="2" type="ORF">CLODIP_2_CD14397</name>
</gene>
<reference evidence="2 3" key="1">
    <citation type="submission" date="2020-04" db="EMBL/GenBank/DDBJ databases">
        <authorList>
            <person name="Alioto T."/>
            <person name="Alioto T."/>
            <person name="Gomez Garrido J."/>
        </authorList>
    </citation>
    <scope>NUCLEOTIDE SEQUENCE [LARGE SCALE GENOMIC DNA]</scope>
</reference>
<evidence type="ECO:0000313" key="3">
    <source>
        <dbReference type="Proteomes" id="UP000494165"/>
    </source>
</evidence>
<protein>
    <submittedName>
        <fullName evidence="2">Uncharacterized protein</fullName>
    </submittedName>
</protein>
<comment type="caution">
    <text evidence="2">The sequence shown here is derived from an EMBL/GenBank/DDBJ whole genome shotgun (WGS) entry which is preliminary data.</text>
</comment>
<feature type="region of interest" description="Disordered" evidence="1">
    <location>
        <begin position="17"/>
        <end position="44"/>
    </location>
</feature>
<organism evidence="2 3">
    <name type="scientific">Cloeon dipterum</name>
    <dbReference type="NCBI Taxonomy" id="197152"/>
    <lineage>
        <taxon>Eukaryota</taxon>
        <taxon>Metazoa</taxon>
        <taxon>Ecdysozoa</taxon>
        <taxon>Arthropoda</taxon>
        <taxon>Hexapoda</taxon>
        <taxon>Insecta</taxon>
        <taxon>Pterygota</taxon>
        <taxon>Palaeoptera</taxon>
        <taxon>Ephemeroptera</taxon>
        <taxon>Pisciforma</taxon>
        <taxon>Baetidae</taxon>
        <taxon>Cloeon</taxon>
    </lineage>
</organism>
<feature type="compositionally biased region" description="Low complexity" evidence="1">
    <location>
        <begin position="24"/>
        <end position="44"/>
    </location>
</feature>